<dbReference type="AlphaFoldDB" id="A0A6V8JUN3"/>
<dbReference type="Gene3D" id="3.40.50.1820">
    <property type="entry name" value="alpha/beta hydrolase"/>
    <property type="match status" value="1"/>
</dbReference>
<reference evidence="3 4" key="2">
    <citation type="submission" date="2020-03" db="EMBL/GenBank/DDBJ databases">
        <authorList>
            <person name="Ichikawa N."/>
            <person name="Kimura A."/>
            <person name="Kitahashi Y."/>
            <person name="Uohara A."/>
        </authorList>
    </citation>
    <scope>NUCLEOTIDE SEQUENCE [LARGE SCALE GENOMIC DNA]</scope>
    <source>
        <strain evidence="3 4">NBRC 108639</strain>
    </source>
</reference>
<dbReference type="Pfam" id="PF12697">
    <property type="entry name" value="Abhydrolase_6"/>
    <property type="match status" value="1"/>
</dbReference>
<dbReference type="EMBL" id="BLPF01000001">
    <property type="protein sequence ID" value="GFJ76312.1"/>
    <property type="molecule type" value="Genomic_DNA"/>
</dbReference>
<name>A0A6V8JUN3_9ACTN</name>
<comment type="caution">
    <text evidence="3">The sequence shown here is derived from an EMBL/GenBank/DDBJ whole genome shotgun (WGS) entry which is preliminary data.</text>
</comment>
<reference evidence="3 4" key="1">
    <citation type="submission" date="2020-03" db="EMBL/GenBank/DDBJ databases">
        <title>Whole genome shotgun sequence of Phytohabitans houttuyneae NBRC 108639.</title>
        <authorList>
            <person name="Komaki H."/>
            <person name="Tamura T."/>
        </authorList>
    </citation>
    <scope>NUCLEOTIDE SEQUENCE [LARGE SCALE GENOMIC DNA]</scope>
    <source>
        <strain evidence="3 4">NBRC 108639</strain>
    </source>
</reference>
<dbReference type="SUPFAM" id="SSF53474">
    <property type="entry name" value="alpha/beta-Hydrolases"/>
    <property type="match status" value="1"/>
</dbReference>
<proteinExistence type="predicted"/>
<dbReference type="Proteomes" id="UP000482800">
    <property type="component" value="Unassembled WGS sequence"/>
</dbReference>
<dbReference type="GO" id="GO:0003824">
    <property type="term" value="F:catalytic activity"/>
    <property type="evidence" value="ECO:0007669"/>
    <property type="project" value="UniProtKB-ARBA"/>
</dbReference>
<sequence length="259" mass="25867">MTRLNARYVSSTVAGVLLALVTACSGDPEPPAEQAQPNLAGASCTGEAAGGTKVAFIGGDGAPLVGIELGQGRTGVVLAHQNTSDLCEWLPYGKRLAGKGYRVLAFDFAGEGGSGDPESPLSLDGEVVAAVEHVRSRGAVDVVLMGASKGATAILTAATSISPPPKALVSLSAPGRFDAMDALAAAPKLQSPALYVAGKADSQFATSAQQLYDATPATSRTILLVDEGAHGTALLSDASGATVTEAIETLLARSAPPAA</sequence>
<dbReference type="PROSITE" id="PS51257">
    <property type="entry name" value="PROKAR_LIPOPROTEIN"/>
    <property type="match status" value="1"/>
</dbReference>
<accession>A0A6V8JUN3</accession>
<feature type="chain" id="PRO_5038335651" description="AB hydrolase-1 domain-containing protein" evidence="1">
    <location>
        <begin position="26"/>
        <end position="259"/>
    </location>
</feature>
<feature type="domain" description="AB hydrolase-1" evidence="2">
    <location>
        <begin position="95"/>
        <end position="220"/>
    </location>
</feature>
<dbReference type="InterPro" id="IPR029058">
    <property type="entry name" value="AB_hydrolase_fold"/>
</dbReference>
<keyword evidence="4" id="KW-1185">Reference proteome</keyword>
<organism evidence="3 4">
    <name type="scientific">Phytohabitans houttuyneae</name>
    <dbReference type="NCBI Taxonomy" id="1076126"/>
    <lineage>
        <taxon>Bacteria</taxon>
        <taxon>Bacillati</taxon>
        <taxon>Actinomycetota</taxon>
        <taxon>Actinomycetes</taxon>
        <taxon>Micromonosporales</taxon>
        <taxon>Micromonosporaceae</taxon>
    </lineage>
</organism>
<evidence type="ECO:0000256" key="1">
    <source>
        <dbReference type="SAM" id="SignalP"/>
    </source>
</evidence>
<evidence type="ECO:0000313" key="4">
    <source>
        <dbReference type="Proteomes" id="UP000482800"/>
    </source>
</evidence>
<evidence type="ECO:0000313" key="3">
    <source>
        <dbReference type="EMBL" id="GFJ76312.1"/>
    </source>
</evidence>
<dbReference type="InterPro" id="IPR000073">
    <property type="entry name" value="AB_hydrolase_1"/>
</dbReference>
<keyword evidence="1" id="KW-0732">Signal</keyword>
<gene>
    <name evidence="3" type="ORF">Phou_004920</name>
</gene>
<feature type="signal peptide" evidence="1">
    <location>
        <begin position="1"/>
        <end position="25"/>
    </location>
</feature>
<evidence type="ECO:0000259" key="2">
    <source>
        <dbReference type="Pfam" id="PF12697"/>
    </source>
</evidence>
<protein>
    <recommendedName>
        <fullName evidence="2">AB hydrolase-1 domain-containing protein</fullName>
    </recommendedName>
</protein>